<accession>A0A1S1Q0F0</accession>
<keyword evidence="2" id="KW-0805">Transcription regulation</keyword>
<feature type="domain" description="RNA polymerase sigma factor 70 region 4 type 2" evidence="5">
    <location>
        <begin position="6"/>
        <end position="39"/>
    </location>
</feature>
<dbReference type="GO" id="GO:0016987">
    <property type="term" value="F:sigma factor activity"/>
    <property type="evidence" value="ECO:0007669"/>
    <property type="project" value="UniProtKB-KW"/>
</dbReference>
<organism evidence="6 7">
    <name type="scientific">Parafrankia soli</name>
    <dbReference type="NCBI Taxonomy" id="2599596"/>
    <lineage>
        <taxon>Bacteria</taxon>
        <taxon>Bacillati</taxon>
        <taxon>Actinomycetota</taxon>
        <taxon>Actinomycetes</taxon>
        <taxon>Frankiales</taxon>
        <taxon>Frankiaceae</taxon>
        <taxon>Parafrankia</taxon>
    </lineage>
</organism>
<dbReference type="EMBL" id="MAXA01000222">
    <property type="protein sequence ID" value="OHV27440.1"/>
    <property type="molecule type" value="Genomic_DNA"/>
</dbReference>
<dbReference type="AlphaFoldDB" id="A0A1S1Q0F0"/>
<comment type="caution">
    <text evidence="6">The sequence shown here is derived from an EMBL/GenBank/DDBJ whole genome shotgun (WGS) entry which is preliminary data.</text>
</comment>
<evidence type="ECO:0000256" key="1">
    <source>
        <dbReference type="ARBA" id="ARBA00010641"/>
    </source>
</evidence>
<sequence length="100" mass="11276">MDRYEQAARCFVLREQGHSIRQIAARLHLSIGTVHQRLTAFRPLAAELDDARRRGIDVDDDDTARLDAMLADHFAHVDTALASLPPLPDIEFPSLPDLEF</sequence>
<comment type="similarity">
    <text evidence="1">Belongs to the sigma-70 factor family. ECF subfamily.</text>
</comment>
<evidence type="ECO:0000313" key="7">
    <source>
        <dbReference type="Proteomes" id="UP000179769"/>
    </source>
</evidence>
<dbReference type="Gene3D" id="1.10.10.10">
    <property type="entry name" value="Winged helix-like DNA-binding domain superfamily/Winged helix DNA-binding domain"/>
    <property type="match status" value="1"/>
</dbReference>
<keyword evidence="7" id="KW-1185">Reference proteome</keyword>
<evidence type="ECO:0000256" key="3">
    <source>
        <dbReference type="ARBA" id="ARBA00023082"/>
    </source>
</evidence>
<keyword evidence="4" id="KW-0804">Transcription</keyword>
<gene>
    <name evidence="6" type="ORF">BBK14_20420</name>
</gene>
<proteinExistence type="inferred from homology"/>
<evidence type="ECO:0000313" key="6">
    <source>
        <dbReference type="EMBL" id="OHV27440.1"/>
    </source>
</evidence>
<dbReference type="GO" id="GO:0006352">
    <property type="term" value="P:DNA-templated transcription initiation"/>
    <property type="evidence" value="ECO:0007669"/>
    <property type="project" value="InterPro"/>
</dbReference>
<evidence type="ECO:0000256" key="2">
    <source>
        <dbReference type="ARBA" id="ARBA00023015"/>
    </source>
</evidence>
<evidence type="ECO:0000259" key="5">
    <source>
        <dbReference type="Pfam" id="PF08281"/>
    </source>
</evidence>
<dbReference type="GO" id="GO:0003677">
    <property type="term" value="F:DNA binding"/>
    <property type="evidence" value="ECO:0007669"/>
    <property type="project" value="InterPro"/>
</dbReference>
<dbReference type="RefSeq" id="WP_071064745.1">
    <property type="nucleotide sequence ID" value="NZ_MAXA01000222.1"/>
</dbReference>
<dbReference type="InterPro" id="IPR036388">
    <property type="entry name" value="WH-like_DNA-bd_sf"/>
</dbReference>
<name>A0A1S1Q0F0_9ACTN</name>
<dbReference type="Pfam" id="PF08281">
    <property type="entry name" value="Sigma70_r4_2"/>
    <property type="match status" value="1"/>
</dbReference>
<reference evidence="7" key="1">
    <citation type="submission" date="2016-07" db="EMBL/GenBank/DDBJ databases">
        <title>Frankia sp. NRRL B-16219 Genome sequencing.</title>
        <authorList>
            <person name="Ghodhbane-Gtari F."/>
            <person name="Swanson E."/>
            <person name="Gueddou A."/>
            <person name="Louati M."/>
            <person name="Nouioui I."/>
            <person name="Hezbri K."/>
            <person name="Abebe-Akele F."/>
            <person name="Simpson S."/>
            <person name="Morris K."/>
            <person name="Thomas K."/>
            <person name="Gtari M."/>
            <person name="Tisa L.S."/>
        </authorList>
    </citation>
    <scope>NUCLEOTIDE SEQUENCE [LARGE SCALE GENOMIC DNA]</scope>
    <source>
        <strain evidence="7">NRRL B-16219</strain>
    </source>
</reference>
<dbReference type="InterPro" id="IPR013249">
    <property type="entry name" value="RNA_pol_sigma70_r4_t2"/>
</dbReference>
<keyword evidence="3" id="KW-0731">Sigma factor</keyword>
<dbReference type="Proteomes" id="UP000179769">
    <property type="component" value="Unassembled WGS sequence"/>
</dbReference>
<evidence type="ECO:0000256" key="4">
    <source>
        <dbReference type="ARBA" id="ARBA00023163"/>
    </source>
</evidence>
<protein>
    <recommendedName>
        <fullName evidence="5">RNA polymerase sigma factor 70 region 4 type 2 domain-containing protein</fullName>
    </recommendedName>
</protein>